<reference evidence="3" key="2">
    <citation type="journal article" date="2021" name="PeerJ">
        <title>Extensive microbial diversity within the chicken gut microbiome revealed by metagenomics and culture.</title>
        <authorList>
            <person name="Gilroy R."/>
            <person name="Ravi A."/>
            <person name="Getino M."/>
            <person name="Pursley I."/>
            <person name="Horton D.L."/>
            <person name="Alikhan N.F."/>
            <person name="Baker D."/>
            <person name="Gharbi K."/>
            <person name="Hall N."/>
            <person name="Watson M."/>
            <person name="Adriaenssens E.M."/>
            <person name="Foster-Nyarko E."/>
            <person name="Jarju S."/>
            <person name="Secka A."/>
            <person name="Antonio M."/>
            <person name="Oren A."/>
            <person name="Chaudhuri R.R."/>
            <person name="La Ragione R."/>
            <person name="Hildebrand F."/>
            <person name="Pallen M.J."/>
        </authorList>
    </citation>
    <scope>NUCLEOTIDE SEQUENCE</scope>
    <source>
        <strain evidence="3">6276</strain>
    </source>
</reference>
<evidence type="ECO:0000313" key="3">
    <source>
        <dbReference type="EMBL" id="HIS35140.1"/>
    </source>
</evidence>
<keyword evidence="1" id="KW-0812">Transmembrane</keyword>
<dbReference type="EMBL" id="DVIU01000016">
    <property type="protein sequence ID" value="HIS35140.1"/>
    <property type="molecule type" value="Genomic_DNA"/>
</dbReference>
<comment type="caution">
    <text evidence="3">The sequence shown here is derived from an EMBL/GenBank/DDBJ whole genome shotgun (WGS) entry which is preliminary data.</text>
</comment>
<feature type="domain" description="Nucleoside transporter/FeoB GTPase Gate" evidence="2">
    <location>
        <begin position="41"/>
        <end position="150"/>
    </location>
</feature>
<keyword evidence="1" id="KW-1133">Transmembrane helix</keyword>
<sequence length="199" mass="21295">MNYIFYFLIVTSIIAGAINGKLSDVVNAILQGAELSVKVAFSLIGIMSFWLGIMKIAKQCGLIDLIAKLIKPVTKRVFNEIPEDSPAIGDIAMSFTANAFGLANAATPIGIKAMEELQHHNTDKASASNSMCMFLAMSTAGFQIVPATVIAVLIGIGYKNPTSIIAPTLLVTSIAFISAIILAKIFQKYWKPQKNGGKQ</sequence>
<feature type="transmembrane region" description="Helical" evidence="1">
    <location>
        <begin position="134"/>
        <end position="158"/>
    </location>
</feature>
<feature type="transmembrane region" description="Helical" evidence="1">
    <location>
        <begin position="36"/>
        <end position="53"/>
    </location>
</feature>
<evidence type="ECO:0000259" key="2">
    <source>
        <dbReference type="Pfam" id="PF07670"/>
    </source>
</evidence>
<gene>
    <name evidence="3" type="ORF">IAC10_00715</name>
</gene>
<dbReference type="AlphaFoldDB" id="A0A9D1EWD4"/>
<reference evidence="3" key="1">
    <citation type="submission" date="2020-10" db="EMBL/GenBank/DDBJ databases">
        <authorList>
            <person name="Gilroy R."/>
        </authorList>
    </citation>
    <scope>NUCLEOTIDE SEQUENCE</scope>
    <source>
        <strain evidence="3">6276</strain>
    </source>
</reference>
<evidence type="ECO:0000256" key="1">
    <source>
        <dbReference type="SAM" id="Phobius"/>
    </source>
</evidence>
<organism evidence="3 4">
    <name type="scientific">Candidatus Scatousia excrementigallinarum</name>
    <dbReference type="NCBI Taxonomy" id="2840935"/>
    <lineage>
        <taxon>Bacteria</taxon>
        <taxon>Candidatus Scatousia</taxon>
    </lineage>
</organism>
<evidence type="ECO:0000313" key="4">
    <source>
        <dbReference type="Proteomes" id="UP000823928"/>
    </source>
</evidence>
<dbReference type="Pfam" id="PF07670">
    <property type="entry name" value="Gate"/>
    <property type="match status" value="1"/>
</dbReference>
<name>A0A9D1EWD4_9BACT</name>
<dbReference type="Proteomes" id="UP000823928">
    <property type="component" value="Unassembled WGS sequence"/>
</dbReference>
<protein>
    <recommendedName>
        <fullName evidence="2">Nucleoside transporter/FeoB GTPase Gate domain-containing protein</fullName>
    </recommendedName>
</protein>
<proteinExistence type="predicted"/>
<feature type="transmembrane region" description="Helical" evidence="1">
    <location>
        <begin position="164"/>
        <end position="186"/>
    </location>
</feature>
<accession>A0A9D1EWD4</accession>
<keyword evidence="1" id="KW-0472">Membrane</keyword>
<dbReference type="InterPro" id="IPR011642">
    <property type="entry name" value="Gate_dom"/>
</dbReference>